<organism evidence="1 2">
    <name type="scientific">Sclerotinia nivalis</name>
    <dbReference type="NCBI Taxonomy" id="352851"/>
    <lineage>
        <taxon>Eukaryota</taxon>
        <taxon>Fungi</taxon>
        <taxon>Dikarya</taxon>
        <taxon>Ascomycota</taxon>
        <taxon>Pezizomycotina</taxon>
        <taxon>Leotiomycetes</taxon>
        <taxon>Helotiales</taxon>
        <taxon>Sclerotiniaceae</taxon>
        <taxon>Sclerotinia</taxon>
    </lineage>
</organism>
<reference evidence="1" key="1">
    <citation type="submission" date="2022-11" db="EMBL/GenBank/DDBJ databases">
        <title>Genome Resource of Sclerotinia nivalis Strain SnTB1, a Plant Pathogen Isolated from American Ginseng.</title>
        <authorList>
            <person name="Fan S."/>
        </authorList>
    </citation>
    <scope>NUCLEOTIDE SEQUENCE</scope>
    <source>
        <strain evidence="1">SnTB1</strain>
    </source>
</reference>
<proteinExistence type="predicted"/>
<evidence type="ECO:0000313" key="1">
    <source>
        <dbReference type="EMBL" id="KAJ8064695.1"/>
    </source>
</evidence>
<dbReference type="Proteomes" id="UP001152300">
    <property type="component" value="Unassembled WGS sequence"/>
</dbReference>
<dbReference type="AlphaFoldDB" id="A0A9X0DJH8"/>
<accession>A0A9X0DJH8</accession>
<comment type="caution">
    <text evidence="1">The sequence shown here is derived from an EMBL/GenBank/DDBJ whole genome shotgun (WGS) entry which is preliminary data.</text>
</comment>
<protein>
    <submittedName>
        <fullName evidence="1">Uncharacterized protein</fullName>
    </submittedName>
</protein>
<keyword evidence="2" id="KW-1185">Reference proteome</keyword>
<evidence type="ECO:0000313" key="2">
    <source>
        <dbReference type="Proteomes" id="UP001152300"/>
    </source>
</evidence>
<name>A0A9X0DJH8_9HELO</name>
<gene>
    <name evidence="1" type="ORF">OCU04_007016</name>
</gene>
<sequence length="138" mass="15256">MSHTDNGSSSSSTDTNIPTTNLTFIPRLTNKLSDIYQAIDCLAPLARGKVIAATKDIESFRDGRDHQDLVGGALETITTAKSLRISREMVITQVKKEISRLECLEYFTSTVIGGKEFNNVLNMVLKFEDDINSLMKIA</sequence>
<dbReference type="EMBL" id="JAPEIS010000007">
    <property type="protein sequence ID" value="KAJ8064695.1"/>
    <property type="molecule type" value="Genomic_DNA"/>
</dbReference>